<evidence type="ECO:0000313" key="2">
    <source>
        <dbReference type="Proteomes" id="UP000028006"/>
    </source>
</evidence>
<name>A0A081N4Y7_9GAMM</name>
<reference evidence="1 2" key="1">
    <citation type="submission" date="2014-06" db="EMBL/GenBank/DDBJ databases">
        <title>Whole Genome Sequences of Three Symbiotic Endozoicomonas Bacteria.</title>
        <authorList>
            <person name="Neave M.J."/>
            <person name="Apprill A."/>
            <person name="Voolstra C.R."/>
        </authorList>
    </citation>
    <scope>NUCLEOTIDE SEQUENCE [LARGE SCALE GENOMIC DNA]</scope>
    <source>
        <strain evidence="1 2">LMG 24815</strain>
    </source>
</reference>
<gene>
    <name evidence="1" type="ORF">GZ77_14320</name>
</gene>
<accession>A0A081N4Y7</accession>
<organism evidence="1 2">
    <name type="scientific">Endozoicomonas montiporae</name>
    <dbReference type="NCBI Taxonomy" id="1027273"/>
    <lineage>
        <taxon>Bacteria</taxon>
        <taxon>Pseudomonadati</taxon>
        <taxon>Pseudomonadota</taxon>
        <taxon>Gammaproteobacteria</taxon>
        <taxon>Oceanospirillales</taxon>
        <taxon>Endozoicomonadaceae</taxon>
        <taxon>Endozoicomonas</taxon>
    </lineage>
</organism>
<keyword evidence="2" id="KW-1185">Reference proteome</keyword>
<comment type="caution">
    <text evidence="1">The sequence shown here is derived from an EMBL/GenBank/DDBJ whole genome shotgun (WGS) entry which is preliminary data.</text>
</comment>
<dbReference type="RefSeq" id="WP_034876416.1">
    <property type="nucleotide sequence ID" value="NZ_JOKG01000003.1"/>
</dbReference>
<dbReference type="AlphaFoldDB" id="A0A081N4Y7"/>
<evidence type="ECO:0000313" key="1">
    <source>
        <dbReference type="EMBL" id="KEQ13510.1"/>
    </source>
</evidence>
<sequence>MGGALTKAVEEAVGVIAETAVDFRTAAEGRDTANEGDDAICTVVDGFSALFPREGRWVVVFFGEEVVPGVSPSLAL</sequence>
<dbReference type="Proteomes" id="UP000028006">
    <property type="component" value="Unassembled WGS sequence"/>
</dbReference>
<dbReference type="EMBL" id="JOKG01000003">
    <property type="protein sequence ID" value="KEQ13510.1"/>
    <property type="molecule type" value="Genomic_DNA"/>
</dbReference>
<protein>
    <submittedName>
        <fullName evidence="1">Uncharacterized protein</fullName>
    </submittedName>
</protein>
<proteinExistence type="predicted"/>